<reference evidence="1" key="2">
    <citation type="journal article" date="2015" name="Data Brief">
        <title>Shoot transcriptome of the giant reed, Arundo donax.</title>
        <authorList>
            <person name="Barrero R.A."/>
            <person name="Guerrero F.D."/>
            <person name="Moolhuijzen P."/>
            <person name="Goolsby J.A."/>
            <person name="Tidwell J."/>
            <person name="Bellgard S.E."/>
            <person name="Bellgard M.I."/>
        </authorList>
    </citation>
    <scope>NUCLEOTIDE SEQUENCE</scope>
    <source>
        <tissue evidence="1">Shoot tissue taken approximately 20 cm above the soil surface</tissue>
    </source>
</reference>
<protein>
    <submittedName>
        <fullName evidence="1">Uncharacterized protein</fullName>
    </submittedName>
</protein>
<reference evidence="1" key="1">
    <citation type="submission" date="2014-09" db="EMBL/GenBank/DDBJ databases">
        <authorList>
            <person name="Magalhaes I.L.F."/>
            <person name="Oliveira U."/>
            <person name="Santos F.R."/>
            <person name="Vidigal T.H.D.A."/>
            <person name="Brescovit A.D."/>
            <person name="Santos A.J."/>
        </authorList>
    </citation>
    <scope>NUCLEOTIDE SEQUENCE</scope>
    <source>
        <tissue evidence="1">Shoot tissue taken approximately 20 cm above the soil surface</tissue>
    </source>
</reference>
<evidence type="ECO:0000313" key="1">
    <source>
        <dbReference type="EMBL" id="JAD64243.1"/>
    </source>
</evidence>
<accession>A0A0A9BQ26</accession>
<dbReference type="EMBL" id="GBRH01233652">
    <property type="protein sequence ID" value="JAD64243.1"/>
    <property type="molecule type" value="Transcribed_RNA"/>
</dbReference>
<sequence length="31" mass="3542">MGMLLWVTFTSSHGLWLREFTKGWHSCAVCG</sequence>
<dbReference type="AlphaFoldDB" id="A0A0A9BQ26"/>
<name>A0A0A9BQ26_ARUDO</name>
<proteinExistence type="predicted"/>
<organism evidence="1">
    <name type="scientific">Arundo donax</name>
    <name type="common">Giant reed</name>
    <name type="synonym">Donax arundinaceus</name>
    <dbReference type="NCBI Taxonomy" id="35708"/>
    <lineage>
        <taxon>Eukaryota</taxon>
        <taxon>Viridiplantae</taxon>
        <taxon>Streptophyta</taxon>
        <taxon>Embryophyta</taxon>
        <taxon>Tracheophyta</taxon>
        <taxon>Spermatophyta</taxon>
        <taxon>Magnoliopsida</taxon>
        <taxon>Liliopsida</taxon>
        <taxon>Poales</taxon>
        <taxon>Poaceae</taxon>
        <taxon>PACMAD clade</taxon>
        <taxon>Arundinoideae</taxon>
        <taxon>Arundineae</taxon>
        <taxon>Arundo</taxon>
    </lineage>
</organism>